<evidence type="ECO:0000256" key="4">
    <source>
        <dbReference type="ARBA" id="ARBA00022989"/>
    </source>
</evidence>
<evidence type="ECO:0000256" key="3">
    <source>
        <dbReference type="ARBA" id="ARBA00022692"/>
    </source>
</evidence>
<feature type="transmembrane region" description="Helical" evidence="7">
    <location>
        <begin position="72"/>
        <end position="95"/>
    </location>
</feature>
<dbReference type="GO" id="GO:0016020">
    <property type="term" value="C:membrane"/>
    <property type="evidence" value="ECO:0007669"/>
    <property type="project" value="UniProtKB-SubCell"/>
</dbReference>
<evidence type="ECO:0000256" key="1">
    <source>
        <dbReference type="ARBA" id="ARBA00004370"/>
    </source>
</evidence>
<evidence type="ECO:0000313" key="9">
    <source>
        <dbReference type="Proteomes" id="UP001432027"/>
    </source>
</evidence>
<dbReference type="Proteomes" id="UP001432027">
    <property type="component" value="Unassembled WGS sequence"/>
</dbReference>
<accession>A0AAV5SZ73</accession>
<evidence type="ECO:0000256" key="5">
    <source>
        <dbReference type="ARBA" id="ARBA00023136"/>
    </source>
</evidence>
<feature type="compositionally biased region" description="Low complexity" evidence="6">
    <location>
        <begin position="9"/>
        <end position="42"/>
    </location>
</feature>
<comment type="similarity">
    <text evidence="2">Belongs to the UPF0057 (PMP3) family.</text>
</comment>
<proteinExistence type="inferred from homology"/>
<dbReference type="EMBL" id="BTSX01000003">
    <property type="protein sequence ID" value="GMS88646.1"/>
    <property type="molecule type" value="Genomic_DNA"/>
</dbReference>
<keyword evidence="9" id="KW-1185">Reference proteome</keyword>
<comment type="subcellular location">
    <subcellularLocation>
        <location evidence="1">Membrane</location>
    </subcellularLocation>
</comment>
<comment type="caution">
    <text evidence="8">The sequence shown here is derived from an EMBL/GenBank/DDBJ whole genome shotgun (WGS) entry which is preliminary data.</text>
</comment>
<reference evidence="8" key="1">
    <citation type="submission" date="2023-10" db="EMBL/GenBank/DDBJ databases">
        <title>Genome assembly of Pristionchus species.</title>
        <authorList>
            <person name="Yoshida K."/>
            <person name="Sommer R.J."/>
        </authorList>
    </citation>
    <scope>NUCLEOTIDE SEQUENCE</scope>
    <source>
        <strain evidence="8">RS0144</strain>
    </source>
</reference>
<name>A0AAV5SZ73_9BILA</name>
<feature type="transmembrane region" description="Helical" evidence="7">
    <location>
        <begin position="48"/>
        <end position="66"/>
    </location>
</feature>
<dbReference type="Pfam" id="PF01679">
    <property type="entry name" value="Pmp3"/>
    <property type="match status" value="1"/>
</dbReference>
<feature type="non-terminal residue" evidence="8">
    <location>
        <position position="1"/>
    </location>
</feature>
<keyword evidence="4 7" id="KW-1133">Transmembrane helix</keyword>
<sequence length="98" mass="10779">GVMGYQAVPQQGYPNQGSPQQGGYPPQQGGYPPQQGVPPSGGKNDNTCLLIFLIICLPPVAVYIKDNKQCTNHVWICCALGLILCCWIYAIWFCFCRK</sequence>
<keyword evidence="3 7" id="KW-0812">Transmembrane</keyword>
<evidence type="ECO:0000313" key="8">
    <source>
        <dbReference type="EMBL" id="GMS88646.1"/>
    </source>
</evidence>
<dbReference type="AlphaFoldDB" id="A0AAV5SZ73"/>
<gene>
    <name evidence="8" type="ORF">PENTCL1PPCAC_10821</name>
</gene>
<feature type="region of interest" description="Disordered" evidence="6">
    <location>
        <begin position="1"/>
        <end position="42"/>
    </location>
</feature>
<organism evidence="8 9">
    <name type="scientific">Pristionchus entomophagus</name>
    <dbReference type="NCBI Taxonomy" id="358040"/>
    <lineage>
        <taxon>Eukaryota</taxon>
        <taxon>Metazoa</taxon>
        <taxon>Ecdysozoa</taxon>
        <taxon>Nematoda</taxon>
        <taxon>Chromadorea</taxon>
        <taxon>Rhabditida</taxon>
        <taxon>Rhabditina</taxon>
        <taxon>Diplogasteromorpha</taxon>
        <taxon>Diplogasteroidea</taxon>
        <taxon>Neodiplogasteridae</taxon>
        <taxon>Pristionchus</taxon>
    </lineage>
</organism>
<evidence type="ECO:0000256" key="2">
    <source>
        <dbReference type="ARBA" id="ARBA00009530"/>
    </source>
</evidence>
<keyword evidence="5 7" id="KW-0472">Membrane</keyword>
<dbReference type="InterPro" id="IPR000612">
    <property type="entry name" value="PMP3"/>
</dbReference>
<protein>
    <submittedName>
        <fullName evidence="8">Uncharacterized protein</fullName>
    </submittedName>
</protein>
<evidence type="ECO:0000256" key="6">
    <source>
        <dbReference type="SAM" id="MobiDB-lite"/>
    </source>
</evidence>
<evidence type="ECO:0000256" key="7">
    <source>
        <dbReference type="SAM" id="Phobius"/>
    </source>
</evidence>